<reference evidence="2 3" key="1">
    <citation type="submission" date="2018-06" db="EMBL/GenBank/DDBJ databases">
        <title>Comparative genomics reveals the genomic features of Rhizophagus irregularis, R. cerebriforme, R. diaphanum and Gigaspora rosea, and their symbiotic lifestyle signature.</title>
        <authorList>
            <person name="Morin E."/>
            <person name="San Clemente H."/>
            <person name="Chen E.C.H."/>
            <person name="De La Providencia I."/>
            <person name="Hainaut M."/>
            <person name="Kuo A."/>
            <person name="Kohler A."/>
            <person name="Murat C."/>
            <person name="Tang N."/>
            <person name="Roy S."/>
            <person name="Loubradou J."/>
            <person name="Henrissat B."/>
            <person name="Grigoriev I.V."/>
            <person name="Corradi N."/>
            <person name="Roux C."/>
            <person name="Martin F.M."/>
        </authorList>
    </citation>
    <scope>NUCLEOTIDE SEQUENCE [LARGE SCALE GENOMIC DNA]</scope>
    <source>
        <strain evidence="2 3">DAOM 227022</strain>
    </source>
</reference>
<keyword evidence="3" id="KW-1185">Reference proteome</keyword>
<dbReference type="Pfam" id="PF01079">
    <property type="entry name" value="Hint"/>
    <property type="match status" value="1"/>
</dbReference>
<dbReference type="InterPro" id="IPR003587">
    <property type="entry name" value="Hint_dom_N"/>
</dbReference>
<dbReference type="SMART" id="SM00306">
    <property type="entry name" value="HintN"/>
    <property type="match status" value="1"/>
</dbReference>
<dbReference type="GO" id="GO:0016540">
    <property type="term" value="P:protein autoprocessing"/>
    <property type="evidence" value="ECO:0007669"/>
    <property type="project" value="InterPro"/>
</dbReference>
<proteinExistence type="predicted"/>
<dbReference type="PROSITE" id="PS50817">
    <property type="entry name" value="INTEIN_N_TER"/>
    <property type="match status" value="1"/>
</dbReference>
<name>A0A397S9T7_9GLOM</name>
<dbReference type="InterPro" id="IPR050387">
    <property type="entry name" value="Hedgehog_Signaling"/>
</dbReference>
<gene>
    <name evidence="2" type="ORF">C1645_787148</name>
</gene>
<dbReference type="InterPro" id="IPR006141">
    <property type="entry name" value="Intein_N"/>
</dbReference>
<dbReference type="PANTHER" id="PTHR11889">
    <property type="entry name" value="HEDGEHOG"/>
    <property type="match status" value="1"/>
</dbReference>
<evidence type="ECO:0000313" key="3">
    <source>
        <dbReference type="Proteomes" id="UP000265703"/>
    </source>
</evidence>
<dbReference type="OrthoDB" id="8954335at2759"/>
<accession>A0A397S9T7</accession>
<dbReference type="AlphaFoldDB" id="A0A397S9T7"/>
<dbReference type="STRING" id="658196.A0A397S9T7"/>
<dbReference type="Gene3D" id="2.170.16.10">
    <property type="entry name" value="Hedgehog/Intein (Hint) domain"/>
    <property type="match status" value="1"/>
</dbReference>
<dbReference type="EMBL" id="QKYT01000601">
    <property type="protein sequence ID" value="RIA83080.1"/>
    <property type="molecule type" value="Genomic_DNA"/>
</dbReference>
<dbReference type="PANTHER" id="PTHR11889:SF31">
    <property type="entry name" value="PROTEIN HEDGEHOG"/>
    <property type="match status" value="1"/>
</dbReference>
<evidence type="ECO:0000259" key="1">
    <source>
        <dbReference type="SMART" id="SM00306"/>
    </source>
</evidence>
<feature type="domain" description="Hint" evidence="1">
    <location>
        <begin position="78"/>
        <end position="181"/>
    </location>
</feature>
<comment type="caution">
    <text evidence="2">The sequence shown here is derived from an EMBL/GenBank/DDBJ whole genome shotgun (WGS) entry which is preliminary data.</text>
</comment>
<protein>
    <submittedName>
        <fullName evidence="2">Hint module-domain-containing protein</fullName>
    </submittedName>
</protein>
<dbReference type="Proteomes" id="UP000265703">
    <property type="component" value="Unassembled WGS sequence"/>
</dbReference>
<dbReference type="SUPFAM" id="SSF51294">
    <property type="entry name" value="Hedgehog/intein (Hint) domain"/>
    <property type="match status" value="1"/>
</dbReference>
<dbReference type="InterPro" id="IPR036844">
    <property type="entry name" value="Hint_dom_sf"/>
</dbReference>
<dbReference type="CDD" id="cd00081">
    <property type="entry name" value="Hint"/>
    <property type="match status" value="1"/>
</dbReference>
<sequence length="256" mass="29320">MEECFNGDLKSFLDRVGNRWVISPNQEIFDEPNDPVVERNIKDCEIEARERENEKVKTEEKIDAGVDEAIEEIKKKGNGCFSLHSKVILANGKRIEVSQLSIGDKVCCGEKDGKLIFSEIYAIVHADDQTVTQYQRIDYLKKDGTEGTLRLTPKHHLFISQGKTIFAEDVRAHVTELLLFDGKKLIPVIPHRVAKEWELGYIAPFTQNGKIVVDEILCSCYAVAPPYQEIINFAMIPIHWFLEQLDYYNAIIKKSY</sequence>
<dbReference type="InterPro" id="IPR001767">
    <property type="entry name" value="Hedgehog_Hint"/>
</dbReference>
<organism evidence="2 3">
    <name type="scientific">Glomus cerebriforme</name>
    <dbReference type="NCBI Taxonomy" id="658196"/>
    <lineage>
        <taxon>Eukaryota</taxon>
        <taxon>Fungi</taxon>
        <taxon>Fungi incertae sedis</taxon>
        <taxon>Mucoromycota</taxon>
        <taxon>Glomeromycotina</taxon>
        <taxon>Glomeromycetes</taxon>
        <taxon>Glomerales</taxon>
        <taxon>Glomeraceae</taxon>
        <taxon>Glomus</taxon>
    </lineage>
</organism>
<dbReference type="GO" id="GO:0016539">
    <property type="term" value="P:intein-mediated protein splicing"/>
    <property type="evidence" value="ECO:0007669"/>
    <property type="project" value="InterPro"/>
</dbReference>
<evidence type="ECO:0000313" key="2">
    <source>
        <dbReference type="EMBL" id="RIA83080.1"/>
    </source>
</evidence>